<evidence type="ECO:0000256" key="1">
    <source>
        <dbReference type="SAM" id="Coils"/>
    </source>
</evidence>
<feature type="region of interest" description="Disordered" evidence="2">
    <location>
        <begin position="886"/>
        <end position="984"/>
    </location>
</feature>
<feature type="region of interest" description="Disordered" evidence="2">
    <location>
        <begin position="191"/>
        <end position="274"/>
    </location>
</feature>
<dbReference type="InParanoid" id="Q22RH9"/>
<feature type="compositionally biased region" description="Polar residues" evidence="2">
    <location>
        <begin position="198"/>
        <end position="212"/>
    </location>
</feature>
<feature type="region of interest" description="Disordered" evidence="2">
    <location>
        <begin position="792"/>
        <end position="830"/>
    </location>
</feature>
<keyword evidence="4" id="KW-1185">Reference proteome</keyword>
<protein>
    <submittedName>
        <fullName evidence="3">Uncharacterized protein</fullName>
    </submittedName>
</protein>
<feature type="region of interest" description="Disordered" evidence="2">
    <location>
        <begin position="1157"/>
        <end position="1179"/>
    </location>
</feature>
<evidence type="ECO:0000313" key="4">
    <source>
        <dbReference type="Proteomes" id="UP000009168"/>
    </source>
</evidence>
<feature type="coiled-coil region" evidence="1">
    <location>
        <begin position="708"/>
        <end position="735"/>
    </location>
</feature>
<dbReference type="HOGENOM" id="CLU_264488_0_0_1"/>
<feature type="compositionally biased region" description="Polar residues" evidence="2">
    <location>
        <begin position="819"/>
        <end position="829"/>
    </location>
</feature>
<evidence type="ECO:0000256" key="2">
    <source>
        <dbReference type="SAM" id="MobiDB-lite"/>
    </source>
</evidence>
<feature type="compositionally biased region" description="Polar residues" evidence="2">
    <location>
        <begin position="1167"/>
        <end position="1179"/>
    </location>
</feature>
<dbReference type="Proteomes" id="UP000009168">
    <property type="component" value="Unassembled WGS sequence"/>
</dbReference>
<feature type="region of interest" description="Disordered" evidence="2">
    <location>
        <begin position="1093"/>
        <end position="1118"/>
    </location>
</feature>
<evidence type="ECO:0000313" key="3">
    <source>
        <dbReference type="EMBL" id="EAR88143.2"/>
    </source>
</evidence>
<reference evidence="4" key="1">
    <citation type="journal article" date="2006" name="PLoS Biol.">
        <title>Macronuclear genome sequence of the ciliate Tetrahymena thermophila, a model eukaryote.</title>
        <authorList>
            <person name="Eisen J.A."/>
            <person name="Coyne R.S."/>
            <person name="Wu M."/>
            <person name="Wu D."/>
            <person name="Thiagarajan M."/>
            <person name="Wortman J.R."/>
            <person name="Badger J.H."/>
            <person name="Ren Q."/>
            <person name="Amedeo P."/>
            <person name="Jones K.M."/>
            <person name="Tallon L.J."/>
            <person name="Delcher A.L."/>
            <person name="Salzberg S.L."/>
            <person name="Silva J.C."/>
            <person name="Haas B.J."/>
            <person name="Majoros W.H."/>
            <person name="Farzad M."/>
            <person name="Carlton J.M."/>
            <person name="Smith R.K. Jr."/>
            <person name="Garg J."/>
            <person name="Pearlman R.E."/>
            <person name="Karrer K.M."/>
            <person name="Sun L."/>
            <person name="Manning G."/>
            <person name="Elde N.C."/>
            <person name="Turkewitz A.P."/>
            <person name="Asai D.J."/>
            <person name="Wilkes D.E."/>
            <person name="Wang Y."/>
            <person name="Cai H."/>
            <person name="Collins K."/>
            <person name="Stewart B.A."/>
            <person name="Lee S.R."/>
            <person name="Wilamowska K."/>
            <person name="Weinberg Z."/>
            <person name="Ruzzo W.L."/>
            <person name="Wloga D."/>
            <person name="Gaertig J."/>
            <person name="Frankel J."/>
            <person name="Tsao C.-C."/>
            <person name="Gorovsky M.A."/>
            <person name="Keeling P.J."/>
            <person name="Waller R.F."/>
            <person name="Patron N.J."/>
            <person name="Cherry J.M."/>
            <person name="Stover N.A."/>
            <person name="Krieger C.J."/>
            <person name="del Toro C."/>
            <person name="Ryder H.F."/>
            <person name="Williamson S.C."/>
            <person name="Barbeau R.A."/>
            <person name="Hamilton E.P."/>
            <person name="Orias E."/>
        </authorList>
    </citation>
    <scope>NUCLEOTIDE SEQUENCE [LARGE SCALE GENOMIC DNA]</scope>
    <source>
        <strain evidence="4">SB210</strain>
    </source>
</reference>
<proteinExistence type="predicted"/>
<sequence>MKGGFIKPSSMGKQPKKTVILKDNDLKSFDKEYKKDDVLNKEYMKMQQFMLVSGQPQLNIMESKIKDLDEKMNGNRNQMSLDDELELRKIMMKQTKFEKMMSNYYENYLSYSIPKDPEQSVHKRLQNVSNNNQIEIQNIINLHNKLQQSTLQDPLINQKEFKFPQTTRVFEEKKKLDEDLLLMNQSQQILDGIKSPESKNQTRTQRVNSQGIQIQDDGYEDEDDDDSSQNSNEVNSKNDLDNLTEKSLKSSKSRRSVRSNFDRTSRYSTTSRISKGKGQFTNEWEYNSLNEYDIEDIPKLIEEEKVEFYVMPQEVTQVKAQQEQKEQDNTQKQTDQDGKSNKDKDKQKEKEKDKQNEKSQKEENKIWKKSKKKILFIQQELSNDEFLKLNIHEMLSYVQQVDYIQKFSFAYGQAGTIHPENQIQYHRDLTTQARDMLTIDPEVRGNYFEQDRAGLLEIEDIYIDMNKITFEDVTNIISDRVSDYFIKNCIDPKYLAENYEKFSYIPEKNNNVLDKMQYTQSLQDIKKSQYLEMKSYYQKMKTWDNKDMQISYKDIIKETKTVTDWVLEDLFHIRKATMNSYDLDFDPKVNQIFQTQFYHKFEQKLLILLQIILYRQNIPSFKVPKDLFGKPTMTEEQQKAERIKIEKQRAEQEKKFFKLFTPEEKLVQDLKDLLKNVGKISNEFVDGRSKVELLRIFLVDYNEIVKFKTEQLNRVKKIEEQITQINSEFSQIEGKTLYERLFEAKIGHLKDQENEEVTDAQILDQLSQKREQLLKEREAILLNSAQLFSVKQESEETQNNLNNQSQSDQKSKSPSPTPRDNQQVLNKNGDNVLVSRARNLKNVARAFNLPVNQADKKLEKNFDLEQSQEQNQDLLIPLYKADSQYQAVASSQTPQKGSMSNKRNTSTTPNRNLKNSQFTPISTTKSRNMEDSRSEQFSRNQNNKYSQKSLFSQYNPQKETYDRTDSRLSNRQILNDTSMQDDEYRDQLGMQYRRTPENFHRQTKHSNTYAEQESNDYNQVKQIKLFKNARTKEYEQSNLVLNKSRTISQNGLFFDGNSNETSKSPFTSTSKLLKQSYSQQFSDQDFTQTKLERQKRIQQNNSSNRSVSPFAINQTQYPGSKIPNTIDSFLNEDTSLKIIQKNLNTILKENLVLNQNQNHKRHEHSSNSKMSNQKTLKSSRSQLLFQDQSNYQPNSSSKSPIREVQSSLEMITNKNWKQVFKTASCRKNKNTSKDKKY</sequence>
<organism evidence="3 4">
    <name type="scientific">Tetrahymena thermophila (strain SB210)</name>
    <dbReference type="NCBI Taxonomy" id="312017"/>
    <lineage>
        <taxon>Eukaryota</taxon>
        <taxon>Sar</taxon>
        <taxon>Alveolata</taxon>
        <taxon>Ciliophora</taxon>
        <taxon>Intramacronucleata</taxon>
        <taxon>Oligohymenophorea</taxon>
        <taxon>Hymenostomatida</taxon>
        <taxon>Tetrahymenina</taxon>
        <taxon>Tetrahymenidae</taxon>
        <taxon>Tetrahymena</taxon>
    </lineage>
</organism>
<feature type="compositionally biased region" description="Polar residues" evidence="2">
    <location>
        <begin position="1097"/>
        <end position="1118"/>
    </location>
</feature>
<feature type="compositionally biased region" description="Basic and acidic residues" evidence="2">
    <location>
        <begin position="322"/>
        <end position="364"/>
    </location>
</feature>
<dbReference type="KEGG" id="tet:TTHERM_00016080"/>
<dbReference type="GeneID" id="7826839"/>
<feature type="compositionally biased region" description="Acidic residues" evidence="2">
    <location>
        <begin position="217"/>
        <end position="227"/>
    </location>
</feature>
<accession>Q22RH9</accession>
<feature type="region of interest" description="Disordered" evidence="2">
    <location>
        <begin position="319"/>
        <end position="364"/>
    </location>
</feature>
<feature type="compositionally biased region" description="Basic and acidic residues" evidence="2">
    <location>
        <begin position="959"/>
        <end position="968"/>
    </location>
</feature>
<feature type="compositionally biased region" description="Basic and acidic residues" evidence="2">
    <location>
        <begin position="236"/>
        <end position="248"/>
    </location>
</feature>
<feature type="compositionally biased region" description="Polar residues" evidence="2">
    <location>
        <begin position="937"/>
        <end position="958"/>
    </location>
</feature>
<keyword evidence="1" id="KW-0175">Coiled coil</keyword>
<name>Q22RH9_TETTS</name>
<feature type="compositionally biased region" description="Polar residues" evidence="2">
    <location>
        <begin position="886"/>
        <end position="926"/>
    </location>
</feature>
<gene>
    <name evidence="3" type="ORF">TTHERM_00016080</name>
</gene>
<feature type="compositionally biased region" description="Low complexity" evidence="2">
    <location>
        <begin position="797"/>
        <end position="814"/>
    </location>
</feature>
<dbReference type="EMBL" id="GG662845">
    <property type="protein sequence ID" value="EAR88143.2"/>
    <property type="molecule type" value="Genomic_DNA"/>
</dbReference>
<feature type="compositionally biased region" description="Polar residues" evidence="2">
    <location>
        <begin position="969"/>
        <end position="978"/>
    </location>
</feature>
<dbReference type="RefSeq" id="XP_001008388.2">
    <property type="nucleotide sequence ID" value="XM_001008388.2"/>
</dbReference>
<feature type="compositionally biased region" description="Basic and acidic residues" evidence="2">
    <location>
        <begin position="927"/>
        <end position="936"/>
    </location>
</feature>
<dbReference type="AlphaFoldDB" id="Q22RH9"/>